<protein>
    <submittedName>
        <fullName evidence="2">Uncharacterized protein</fullName>
    </submittedName>
</protein>
<reference evidence="2 3" key="1">
    <citation type="journal article" date="2013" name="Genome Biol.">
        <title>Draft genome of the mountain pine beetle, Dendroctonus ponderosae Hopkins, a major forest pest.</title>
        <authorList>
            <person name="Keeling C.I."/>
            <person name="Yuen M.M."/>
            <person name="Liao N.Y."/>
            <person name="Docking T.R."/>
            <person name="Chan S.K."/>
            <person name="Taylor G.A."/>
            <person name="Palmquist D.L."/>
            <person name="Jackman S.D."/>
            <person name="Nguyen A."/>
            <person name="Li M."/>
            <person name="Henderson H."/>
            <person name="Janes J.K."/>
            <person name="Zhao Y."/>
            <person name="Pandoh P."/>
            <person name="Moore R."/>
            <person name="Sperling F.A."/>
            <person name="Huber D.P."/>
            <person name="Birol I."/>
            <person name="Jones S.J."/>
            <person name="Bohlmann J."/>
        </authorList>
    </citation>
    <scope>NUCLEOTIDE SEQUENCE</scope>
</reference>
<evidence type="ECO:0000313" key="3">
    <source>
        <dbReference type="Proteomes" id="UP000030742"/>
    </source>
</evidence>
<evidence type="ECO:0000256" key="1">
    <source>
        <dbReference type="SAM" id="MobiDB-lite"/>
    </source>
</evidence>
<dbReference type="PANTHER" id="PTHR45749:SF21">
    <property type="entry name" value="DUF4371 DOMAIN-CONTAINING PROTEIN"/>
    <property type="match status" value="1"/>
</dbReference>
<gene>
    <name evidence="2" type="ORF">D910_12588</name>
</gene>
<dbReference type="AlphaFoldDB" id="U4UQF5"/>
<dbReference type="STRING" id="77166.U4UQF5"/>
<accession>U4UQF5</accession>
<sequence length="264" mass="30188">DDFPEKEDGAGGFKRNTGSGSFRKIDSFFTKKPRLEIDKHPKIEPIITSNTGENRRATLSSTSTPSLTSDDEKRCISVIDAVQYIPTSCTSSSESDQTNTLYSQSTFASDIGCYVGKNMDDSTMFAAMLLEKHHRSHLNNLYCKYCVLFAVNNHLKRLVKEPLQVFDDLLGKNGVLLKHQRNQYHDHHLETSKSNATYISKTVQNELINVCKEIIQKNILQKVKVAKYFSILFGETTDISHLTAEPIIYTFSQWYYKRRFCDFL</sequence>
<dbReference type="EMBL" id="KB632420">
    <property type="protein sequence ID" value="ERL95322.1"/>
    <property type="molecule type" value="Genomic_DNA"/>
</dbReference>
<dbReference type="Proteomes" id="UP000030742">
    <property type="component" value="Unassembled WGS sequence"/>
</dbReference>
<feature type="region of interest" description="Disordered" evidence="1">
    <location>
        <begin position="1"/>
        <end position="20"/>
    </location>
</feature>
<proteinExistence type="predicted"/>
<organism evidence="2 3">
    <name type="scientific">Dendroctonus ponderosae</name>
    <name type="common">Mountain pine beetle</name>
    <dbReference type="NCBI Taxonomy" id="77166"/>
    <lineage>
        <taxon>Eukaryota</taxon>
        <taxon>Metazoa</taxon>
        <taxon>Ecdysozoa</taxon>
        <taxon>Arthropoda</taxon>
        <taxon>Hexapoda</taxon>
        <taxon>Insecta</taxon>
        <taxon>Pterygota</taxon>
        <taxon>Neoptera</taxon>
        <taxon>Endopterygota</taxon>
        <taxon>Coleoptera</taxon>
        <taxon>Polyphaga</taxon>
        <taxon>Cucujiformia</taxon>
        <taxon>Curculionidae</taxon>
        <taxon>Scolytinae</taxon>
        <taxon>Dendroctonus</taxon>
    </lineage>
</organism>
<name>U4UQF5_DENPD</name>
<feature type="non-terminal residue" evidence="2">
    <location>
        <position position="1"/>
    </location>
</feature>
<evidence type="ECO:0000313" key="2">
    <source>
        <dbReference type="EMBL" id="ERL95322.1"/>
    </source>
</evidence>
<dbReference type="PANTHER" id="PTHR45749">
    <property type="match status" value="1"/>
</dbReference>